<dbReference type="PANTHER" id="PTHR23506">
    <property type="entry name" value="GH10249P"/>
    <property type="match status" value="1"/>
</dbReference>
<dbReference type="SUPFAM" id="SSF103473">
    <property type="entry name" value="MFS general substrate transporter"/>
    <property type="match status" value="1"/>
</dbReference>
<feature type="transmembrane region" description="Helical" evidence="6">
    <location>
        <begin position="73"/>
        <end position="91"/>
    </location>
</feature>
<keyword evidence="3 6" id="KW-0812">Transmembrane</keyword>
<feature type="domain" description="Major facilitator superfamily (MFS) profile" evidence="7">
    <location>
        <begin position="6"/>
        <end position="392"/>
    </location>
</feature>
<dbReference type="AlphaFoldDB" id="A0A7K4HQM0"/>
<accession>A0A7K4HQM0</accession>
<keyword evidence="9" id="KW-1185">Reference proteome</keyword>
<proteinExistence type="predicted"/>
<dbReference type="GO" id="GO:0016020">
    <property type="term" value="C:membrane"/>
    <property type="evidence" value="ECO:0007669"/>
    <property type="project" value="UniProtKB-SubCell"/>
</dbReference>
<dbReference type="RefSeq" id="WP_176788792.1">
    <property type="nucleotide sequence ID" value="NZ_JABXWR010000001.1"/>
</dbReference>
<feature type="transmembrane region" description="Helical" evidence="6">
    <location>
        <begin position="371"/>
        <end position="389"/>
    </location>
</feature>
<dbReference type="EMBL" id="JABXWR010000001">
    <property type="protein sequence ID" value="NVO67168.1"/>
    <property type="molecule type" value="Genomic_DNA"/>
</dbReference>
<feature type="transmembrane region" description="Helical" evidence="6">
    <location>
        <begin position="340"/>
        <end position="365"/>
    </location>
</feature>
<feature type="transmembrane region" description="Helical" evidence="6">
    <location>
        <begin position="304"/>
        <end position="328"/>
    </location>
</feature>
<dbReference type="Gene3D" id="1.20.1250.20">
    <property type="entry name" value="MFS general substrate transporter like domains"/>
    <property type="match status" value="1"/>
</dbReference>
<dbReference type="CDD" id="cd17325">
    <property type="entry name" value="MFS_MdtG_SLC18_like"/>
    <property type="match status" value="1"/>
</dbReference>
<evidence type="ECO:0000313" key="9">
    <source>
        <dbReference type="Proteomes" id="UP000570823"/>
    </source>
</evidence>
<gene>
    <name evidence="8" type="ORF">HWN36_07565</name>
</gene>
<feature type="transmembrane region" description="Helical" evidence="6">
    <location>
        <begin position="280"/>
        <end position="298"/>
    </location>
</feature>
<name>A0A7K4HQM0_9EURY</name>
<dbReference type="PANTHER" id="PTHR23506:SF23">
    <property type="entry name" value="GH10249P"/>
    <property type="match status" value="1"/>
</dbReference>
<evidence type="ECO:0000256" key="6">
    <source>
        <dbReference type="SAM" id="Phobius"/>
    </source>
</evidence>
<feature type="transmembrane region" description="Helical" evidence="6">
    <location>
        <begin position="216"/>
        <end position="237"/>
    </location>
</feature>
<keyword evidence="2" id="KW-0813">Transport</keyword>
<evidence type="ECO:0000313" key="8">
    <source>
        <dbReference type="EMBL" id="NVO67168.1"/>
    </source>
</evidence>
<sequence length="393" mass="39867">MRRSSLITALSVIGFFAIFSTTISKNPVLPLFSQALGAGEVTIGLIAAVSPAAGILLSFPVGVLADRIGAKRLLTASALVFLTAPLLYLFVADPLWLIPVRFFHGLATAILGPVALITIYTAYPEAKGEMSGIYSSATLVGRTAAPLVGGIILSASAAAAGFTAYHLVYGAAFLAAIPVLFLVLTLKDAPGGPAGAKGQTVSFTASLRGFLQSPPLLSTALVEMAAYFTFGIFEIWLPLYLIAAGVQEYLIGLLFALQVVAVAVSKPFFGALPDQKGRRIQIVAGLLAEGGCIAALAFTVAVPVVMAVGICFGLALSLVTVSTGAYIADLSDRERLGASVGALSAIMDIGHASGPLVAGAVIAIAGYAAGFLLPAVLAAGIAAVFIGTGRSAA</sequence>
<dbReference type="InterPro" id="IPR011701">
    <property type="entry name" value="MFS"/>
</dbReference>
<dbReference type="Pfam" id="PF07690">
    <property type="entry name" value="MFS_1"/>
    <property type="match status" value="2"/>
</dbReference>
<reference evidence="8 9" key="1">
    <citation type="submission" date="2020-06" db="EMBL/GenBank/DDBJ databases">
        <title>Methanofollis fontis sp. nov., a methanogen isolated from marine sediments near a cold seep at Four-Way Closure Ridge offshore southwestern Taiwan.</title>
        <authorList>
            <person name="Chen S.-C."/>
            <person name="Teng N.-H."/>
            <person name="Lin Y.-S."/>
            <person name="Lai M.-C."/>
            <person name="Chen H.-H."/>
            <person name="Wang C.-C."/>
        </authorList>
    </citation>
    <scope>NUCLEOTIDE SEQUENCE [LARGE SCALE GENOMIC DNA]</scope>
    <source>
        <strain evidence="8 9">DSM 2702</strain>
    </source>
</reference>
<evidence type="ECO:0000256" key="4">
    <source>
        <dbReference type="ARBA" id="ARBA00022989"/>
    </source>
</evidence>
<feature type="transmembrane region" description="Helical" evidence="6">
    <location>
        <begin position="249"/>
        <end position="268"/>
    </location>
</feature>
<evidence type="ECO:0000256" key="5">
    <source>
        <dbReference type="ARBA" id="ARBA00023136"/>
    </source>
</evidence>
<dbReference type="InterPro" id="IPR020846">
    <property type="entry name" value="MFS_dom"/>
</dbReference>
<keyword evidence="5 6" id="KW-0472">Membrane</keyword>
<dbReference type="PROSITE" id="PS50850">
    <property type="entry name" value="MFS"/>
    <property type="match status" value="1"/>
</dbReference>
<evidence type="ECO:0000256" key="2">
    <source>
        <dbReference type="ARBA" id="ARBA00022448"/>
    </source>
</evidence>
<feature type="transmembrane region" description="Helical" evidence="6">
    <location>
        <begin position="168"/>
        <end position="186"/>
    </location>
</feature>
<dbReference type="OrthoDB" id="117970at2157"/>
<dbReference type="Proteomes" id="UP000570823">
    <property type="component" value="Unassembled WGS sequence"/>
</dbReference>
<feature type="transmembrane region" description="Helical" evidence="6">
    <location>
        <begin position="41"/>
        <end position="61"/>
    </location>
</feature>
<comment type="subcellular location">
    <subcellularLocation>
        <location evidence="1">Membrane</location>
        <topology evidence="1">Multi-pass membrane protein</topology>
    </subcellularLocation>
</comment>
<dbReference type="GO" id="GO:0022857">
    <property type="term" value="F:transmembrane transporter activity"/>
    <property type="evidence" value="ECO:0007669"/>
    <property type="project" value="InterPro"/>
</dbReference>
<comment type="caution">
    <text evidence="8">The sequence shown here is derived from an EMBL/GenBank/DDBJ whole genome shotgun (WGS) entry which is preliminary data.</text>
</comment>
<feature type="transmembrane region" description="Helical" evidence="6">
    <location>
        <begin position="103"/>
        <end position="123"/>
    </location>
</feature>
<dbReference type="InterPro" id="IPR036259">
    <property type="entry name" value="MFS_trans_sf"/>
</dbReference>
<evidence type="ECO:0000256" key="1">
    <source>
        <dbReference type="ARBA" id="ARBA00004141"/>
    </source>
</evidence>
<evidence type="ECO:0000256" key="3">
    <source>
        <dbReference type="ARBA" id="ARBA00022692"/>
    </source>
</evidence>
<dbReference type="InterPro" id="IPR050930">
    <property type="entry name" value="MFS_Vesicular_Transporter"/>
</dbReference>
<protein>
    <submittedName>
        <fullName evidence="8">MFS transporter</fullName>
    </submittedName>
</protein>
<keyword evidence="4 6" id="KW-1133">Transmembrane helix</keyword>
<organism evidence="8 9">
    <name type="scientific">Methanofollis tationis</name>
    <dbReference type="NCBI Taxonomy" id="81417"/>
    <lineage>
        <taxon>Archaea</taxon>
        <taxon>Methanobacteriati</taxon>
        <taxon>Methanobacteriota</taxon>
        <taxon>Stenosarchaea group</taxon>
        <taxon>Methanomicrobia</taxon>
        <taxon>Methanomicrobiales</taxon>
        <taxon>Methanomicrobiaceae</taxon>
        <taxon>Methanofollis</taxon>
    </lineage>
</organism>
<evidence type="ECO:0000259" key="7">
    <source>
        <dbReference type="PROSITE" id="PS50850"/>
    </source>
</evidence>